<dbReference type="Proteomes" id="UP000028643">
    <property type="component" value="Unassembled WGS sequence"/>
</dbReference>
<dbReference type="AlphaFoldDB" id="A0A085VE58"/>
<accession>A0A085VE58</accession>
<dbReference type="RefSeq" id="WP_047572813.1">
    <property type="nucleotide sequence ID" value="NZ_JPQT01000074.1"/>
</dbReference>
<protein>
    <recommendedName>
        <fullName evidence="3">TIGR02444 family protein</fullName>
    </recommendedName>
</protein>
<sequence length="154" mass="17192">MHADLWSFTLDLYAKPGIEAACLSLQASGANVCLLLCGVWLMRRDVACNAQRALEIGQLATPWHDDVVRPLRELRTQWRNAAQHDPALGSFRERVKALELEAEHELLTRLETQTLGWSATAPRGQEDWLTLLAGEAADKDRDALHVLRVAANQT</sequence>
<dbReference type="EMBL" id="JPQT01000074">
    <property type="protein sequence ID" value="KFE53721.1"/>
    <property type="molecule type" value="Genomic_DNA"/>
</dbReference>
<dbReference type="InterPro" id="IPR012659">
    <property type="entry name" value="CHP02444"/>
</dbReference>
<comment type="caution">
    <text evidence="1">The sequence shown here is derived from an EMBL/GenBank/DDBJ whole genome shotgun (WGS) entry which is preliminary data.</text>
</comment>
<proteinExistence type="predicted"/>
<evidence type="ECO:0008006" key="3">
    <source>
        <dbReference type="Google" id="ProtNLM"/>
    </source>
</evidence>
<dbReference type="Pfam" id="PF09523">
    <property type="entry name" value="DUF2390"/>
    <property type="match status" value="1"/>
</dbReference>
<organism evidence="1 2">
    <name type="scientific">Pseudomonas syringae</name>
    <dbReference type="NCBI Taxonomy" id="317"/>
    <lineage>
        <taxon>Bacteria</taxon>
        <taxon>Pseudomonadati</taxon>
        <taxon>Pseudomonadota</taxon>
        <taxon>Gammaproteobacteria</taxon>
        <taxon>Pseudomonadales</taxon>
        <taxon>Pseudomonadaceae</taxon>
        <taxon>Pseudomonas</taxon>
    </lineage>
</organism>
<dbReference type="NCBIfam" id="TIGR02444">
    <property type="entry name" value="TIGR02444 family protein"/>
    <property type="match status" value="1"/>
</dbReference>
<dbReference type="PATRIC" id="fig|317.174.peg.1162"/>
<evidence type="ECO:0000313" key="2">
    <source>
        <dbReference type="Proteomes" id="UP000028643"/>
    </source>
</evidence>
<reference evidence="1 2" key="1">
    <citation type="submission" date="2014-07" db="EMBL/GenBank/DDBJ databases">
        <title>Draft Genome Sequences of Environmental Pseudomonas syringae strains.</title>
        <authorList>
            <person name="Baltrus D.A."/>
            <person name="Berge O."/>
            <person name="Morris C."/>
        </authorList>
    </citation>
    <scope>NUCLEOTIDE SEQUENCE [LARGE SCALE GENOMIC DNA]</scope>
    <source>
        <strain evidence="1 2">CEB003</strain>
    </source>
</reference>
<name>A0A085VE58_PSESX</name>
<gene>
    <name evidence="1" type="ORF">IV02_05705</name>
</gene>
<evidence type="ECO:0000313" key="1">
    <source>
        <dbReference type="EMBL" id="KFE53721.1"/>
    </source>
</evidence>